<gene>
    <name evidence="7" type="ORF">IEN85_12755</name>
</gene>
<evidence type="ECO:0000256" key="2">
    <source>
        <dbReference type="ARBA" id="ARBA00022723"/>
    </source>
</evidence>
<evidence type="ECO:0000256" key="3">
    <source>
        <dbReference type="ARBA" id="ARBA00023004"/>
    </source>
</evidence>
<dbReference type="Gene3D" id="1.10.760.10">
    <property type="entry name" value="Cytochrome c-like domain"/>
    <property type="match status" value="1"/>
</dbReference>
<dbReference type="RefSeq" id="WP_191617469.1">
    <property type="nucleotide sequence ID" value="NZ_JACYFG010000036.1"/>
</dbReference>
<feature type="signal peptide" evidence="5">
    <location>
        <begin position="1"/>
        <end position="20"/>
    </location>
</feature>
<dbReference type="AlphaFoldDB" id="A0A927FBF5"/>
<keyword evidence="5" id="KW-0732">Signal</keyword>
<evidence type="ECO:0000256" key="4">
    <source>
        <dbReference type="PROSITE-ProRule" id="PRU00433"/>
    </source>
</evidence>
<sequence length="111" mass="12251">MKLKTYALFAVAAIFGGSLAADDFDVVAAWGKDCQKCHAEDGSGLTKKGRKLRLKDYRKAEVQAEMSDEEIVKAIKEGVKEDGEFTMNAYGEDYTDEQIAAFLAYVRSLAK</sequence>
<evidence type="ECO:0000313" key="7">
    <source>
        <dbReference type="EMBL" id="MBD5780363.1"/>
    </source>
</evidence>
<keyword evidence="3 4" id="KW-0408">Iron</keyword>
<evidence type="ECO:0000259" key="6">
    <source>
        <dbReference type="PROSITE" id="PS51007"/>
    </source>
</evidence>
<keyword evidence="1 4" id="KW-0349">Heme</keyword>
<dbReference type="Proteomes" id="UP000622317">
    <property type="component" value="Unassembled WGS sequence"/>
</dbReference>
<dbReference type="InterPro" id="IPR036909">
    <property type="entry name" value="Cyt_c-like_dom_sf"/>
</dbReference>
<keyword evidence="8" id="KW-1185">Reference proteome</keyword>
<dbReference type="Pfam" id="PF13442">
    <property type="entry name" value="Cytochrome_CBB3"/>
    <property type="match status" value="1"/>
</dbReference>
<dbReference type="PROSITE" id="PS51007">
    <property type="entry name" value="CYTC"/>
    <property type="match status" value="1"/>
</dbReference>
<dbReference type="GO" id="GO:0020037">
    <property type="term" value="F:heme binding"/>
    <property type="evidence" value="ECO:0007669"/>
    <property type="project" value="InterPro"/>
</dbReference>
<evidence type="ECO:0000256" key="1">
    <source>
        <dbReference type="ARBA" id="ARBA00022617"/>
    </source>
</evidence>
<keyword evidence="2 4" id="KW-0479">Metal-binding</keyword>
<reference evidence="7" key="1">
    <citation type="submission" date="2020-09" db="EMBL/GenBank/DDBJ databases">
        <title>Pelagicoccus enzymogenes sp. nov. with an EPS production, isolated from marine sediment.</title>
        <authorList>
            <person name="Feng X."/>
        </authorList>
    </citation>
    <scope>NUCLEOTIDE SEQUENCE</scope>
    <source>
        <strain evidence="7">NFK12</strain>
    </source>
</reference>
<comment type="caution">
    <text evidence="7">The sequence shown here is derived from an EMBL/GenBank/DDBJ whole genome shotgun (WGS) entry which is preliminary data.</text>
</comment>
<proteinExistence type="predicted"/>
<name>A0A927FBF5_9BACT</name>
<dbReference type="GO" id="GO:0046872">
    <property type="term" value="F:metal ion binding"/>
    <property type="evidence" value="ECO:0007669"/>
    <property type="project" value="UniProtKB-KW"/>
</dbReference>
<organism evidence="7 8">
    <name type="scientific">Pelagicoccus enzymogenes</name>
    <dbReference type="NCBI Taxonomy" id="2773457"/>
    <lineage>
        <taxon>Bacteria</taxon>
        <taxon>Pseudomonadati</taxon>
        <taxon>Verrucomicrobiota</taxon>
        <taxon>Opitutia</taxon>
        <taxon>Puniceicoccales</taxon>
        <taxon>Pelagicoccaceae</taxon>
        <taxon>Pelagicoccus</taxon>
    </lineage>
</organism>
<dbReference type="EMBL" id="JACYFG010000036">
    <property type="protein sequence ID" value="MBD5780363.1"/>
    <property type="molecule type" value="Genomic_DNA"/>
</dbReference>
<dbReference type="GO" id="GO:0009055">
    <property type="term" value="F:electron transfer activity"/>
    <property type="evidence" value="ECO:0007669"/>
    <property type="project" value="InterPro"/>
</dbReference>
<feature type="chain" id="PRO_5037657468" evidence="5">
    <location>
        <begin position="21"/>
        <end position="111"/>
    </location>
</feature>
<evidence type="ECO:0000256" key="5">
    <source>
        <dbReference type="SAM" id="SignalP"/>
    </source>
</evidence>
<dbReference type="InterPro" id="IPR009056">
    <property type="entry name" value="Cyt_c-like_dom"/>
</dbReference>
<dbReference type="SUPFAM" id="SSF46626">
    <property type="entry name" value="Cytochrome c"/>
    <property type="match status" value="1"/>
</dbReference>
<feature type="domain" description="Cytochrome c" evidence="6">
    <location>
        <begin position="18"/>
        <end position="110"/>
    </location>
</feature>
<accession>A0A927FBF5</accession>
<evidence type="ECO:0000313" key="8">
    <source>
        <dbReference type="Proteomes" id="UP000622317"/>
    </source>
</evidence>
<protein>
    <submittedName>
        <fullName evidence="7">Cytochrome c</fullName>
    </submittedName>
</protein>